<accession>G5AAX7</accession>
<dbReference type="Proteomes" id="UP000002640">
    <property type="component" value="Unassembled WGS sequence"/>
</dbReference>
<keyword evidence="3" id="KW-1185">Reference proteome</keyword>
<proteinExistence type="predicted"/>
<feature type="region of interest" description="Disordered" evidence="1">
    <location>
        <begin position="135"/>
        <end position="196"/>
    </location>
</feature>
<dbReference type="RefSeq" id="XP_009537322.1">
    <property type="nucleotide sequence ID" value="XM_009539027.1"/>
</dbReference>
<evidence type="ECO:0000313" key="3">
    <source>
        <dbReference type="Proteomes" id="UP000002640"/>
    </source>
</evidence>
<gene>
    <name evidence="2" type="ORF">PHYSODRAFT_306814</name>
</gene>
<dbReference type="KEGG" id="psoj:PHYSODRAFT_306814"/>
<dbReference type="InParanoid" id="G5AAX7"/>
<sequence>MCVLRMENYEKCWRLELIDLVDEPQFAELREEYDGLNYARRSKYVFQLTIWKSRNDAMNQIDYRQGFSYRFDMAHSLRLLYGNPVGSMQLRTPIHAQPLGIGLPANVGQARLESAPLTSNGELVLVRHAVLQAVSETEEQSEHGSPQTSGAAVDTPPRALSAAEEDVVNATPASKTAKRKAHKGEGDGAPPKKQRK</sequence>
<evidence type="ECO:0000256" key="1">
    <source>
        <dbReference type="SAM" id="MobiDB-lite"/>
    </source>
</evidence>
<dbReference type="EMBL" id="JH159162">
    <property type="protein sequence ID" value="EGZ07756.1"/>
    <property type="molecule type" value="Genomic_DNA"/>
</dbReference>
<dbReference type="AlphaFoldDB" id="G5AAX7"/>
<protein>
    <submittedName>
        <fullName evidence="2">Uncharacterized protein</fullName>
    </submittedName>
</protein>
<reference evidence="2 3" key="1">
    <citation type="journal article" date="2006" name="Science">
        <title>Phytophthora genome sequences uncover evolutionary origins and mechanisms of pathogenesis.</title>
        <authorList>
            <person name="Tyler B.M."/>
            <person name="Tripathy S."/>
            <person name="Zhang X."/>
            <person name="Dehal P."/>
            <person name="Jiang R.H."/>
            <person name="Aerts A."/>
            <person name="Arredondo F.D."/>
            <person name="Baxter L."/>
            <person name="Bensasson D."/>
            <person name="Beynon J.L."/>
            <person name="Chapman J."/>
            <person name="Damasceno C.M."/>
            <person name="Dorrance A.E."/>
            <person name="Dou D."/>
            <person name="Dickerman A.W."/>
            <person name="Dubchak I.L."/>
            <person name="Garbelotto M."/>
            <person name="Gijzen M."/>
            <person name="Gordon S.G."/>
            <person name="Govers F."/>
            <person name="Grunwald N.J."/>
            <person name="Huang W."/>
            <person name="Ivors K.L."/>
            <person name="Jones R.W."/>
            <person name="Kamoun S."/>
            <person name="Krampis K."/>
            <person name="Lamour K.H."/>
            <person name="Lee M.K."/>
            <person name="McDonald W.H."/>
            <person name="Medina M."/>
            <person name="Meijer H.J."/>
            <person name="Nordberg E.K."/>
            <person name="Maclean D.J."/>
            <person name="Ospina-Giraldo M.D."/>
            <person name="Morris P.F."/>
            <person name="Phuntumart V."/>
            <person name="Putnam N.H."/>
            <person name="Rash S."/>
            <person name="Rose J.K."/>
            <person name="Sakihama Y."/>
            <person name="Salamov A.A."/>
            <person name="Savidor A."/>
            <person name="Scheuring C.F."/>
            <person name="Smith B.M."/>
            <person name="Sobral B.W."/>
            <person name="Terry A."/>
            <person name="Torto-Alalibo T.A."/>
            <person name="Win J."/>
            <person name="Xu Z."/>
            <person name="Zhang H."/>
            <person name="Grigoriev I.V."/>
            <person name="Rokhsar D.S."/>
            <person name="Boore J.L."/>
        </authorList>
    </citation>
    <scope>NUCLEOTIDE SEQUENCE [LARGE SCALE GENOMIC DNA]</scope>
    <source>
        <strain evidence="2 3">P6497</strain>
    </source>
</reference>
<organism evidence="2 3">
    <name type="scientific">Phytophthora sojae (strain P6497)</name>
    <name type="common">Soybean stem and root rot agent</name>
    <name type="synonym">Phytophthora megasperma f. sp. glycines</name>
    <dbReference type="NCBI Taxonomy" id="1094619"/>
    <lineage>
        <taxon>Eukaryota</taxon>
        <taxon>Sar</taxon>
        <taxon>Stramenopiles</taxon>
        <taxon>Oomycota</taxon>
        <taxon>Peronosporomycetes</taxon>
        <taxon>Peronosporales</taxon>
        <taxon>Peronosporaceae</taxon>
        <taxon>Phytophthora</taxon>
    </lineage>
</organism>
<dbReference type="GeneID" id="20642785"/>
<evidence type="ECO:0000313" key="2">
    <source>
        <dbReference type="EMBL" id="EGZ07756.1"/>
    </source>
</evidence>
<name>G5AAX7_PHYSP</name>